<dbReference type="InterPro" id="IPR022649">
    <property type="entry name" value="Pr_cel_nuc_antig_C"/>
</dbReference>
<feature type="domain" description="Proliferating cell nuclear antigen PCNA N-terminal" evidence="4">
    <location>
        <begin position="15"/>
        <end position="131"/>
    </location>
</feature>
<feature type="compositionally biased region" description="Basic residues" evidence="3">
    <location>
        <begin position="300"/>
        <end position="312"/>
    </location>
</feature>
<dbReference type="GO" id="GO:0030337">
    <property type="term" value="F:DNA polymerase processivity factor activity"/>
    <property type="evidence" value="ECO:0007669"/>
    <property type="project" value="InterPro"/>
</dbReference>
<evidence type="ECO:0008006" key="7">
    <source>
        <dbReference type="Google" id="ProtNLM"/>
    </source>
</evidence>
<name>A0A6C0DKV6_9ZZZZ</name>
<dbReference type="Pfam" id="PF00705">
    <property type="entry name" value="PCNA_N"/>
    <property type="match status" value="1"/>
</dbReference>
<dbReference type="PANTHER" id="PTHR11352:SF0">
    <property type="entry name" value="PROLIFERATING CELL NUCLEAR ANTIGEN"/>
    <property type="match status" value="1"/>
</dbReference>
<evidence type="ECO:0000259" key="4">
    <source>
        <dbReference type="Pfam" id="PF00705"/>
    </source>
</evidence>
<keyword evidence="2" id="KW-0238">DNA-binding</keyword>
<organism evidence="6">
    <name type="scientific">viral metagenome</name>
    <dbReference type="NCBI Taxonomy" id="1070528"/>
    <lineage>
        <taxon>unclassified sequences</taxon>
        <taxon>metagenomes</taxon>
        <taxon>organismal metagenomes</taxon>
    </lineage>
</organism>
<dbReference type="PANTHER" id="PTHR11352">
    <property type="entry name" value="PROLIFERATING CELL NUCLEAR ANTIGEN"/>
    <property type="match status" value="1"/>
</dbReference>
<evidence type="ECO:0000256" key="1">
    <source>
        <dbReference type="ARBA" id="ARBA00010462"/>
    </source>
</evidence>
<evidence type="ECO:0000313" key="6">
    <source>
        <dbReference type="EMBL" id="QHT16860.1"/>
    </source>
</evidence>
<feature type="region of interest" description="Disordered" evidence="3">
    <location>
        <begin position="283"/>
        <end position="312"/>
    </location>
</feature>
<dbReference type="GO" id="GO:0003677">
    <property type="term" value="F:DNA binding"/>
    <property type="evidence" value="ECO:0007669"/>
    <property type="project" value="UniProtKB-KW"/>
</dbReference>
<dbReference type="GO" id="GO:0006275">
    <property type="term" value="P:regulation of DNA replication"/>
    <property type="evidence" value="ECO:0007669"/>
    <property type="project" value="InterPro"/>
</dbReference>
<dbReference type="InterPro" id="IPR046938">
    <property type="entry name" value="DNA_clamp_sf"/>
</dbReference>
<proteinExistence type="inferred from homology"/>
<comment type="similarity">
    <text evidence="1">Belongs to the PCNA family.</text>
</comment>
<sequence length="312" mass="35842">MNGDYESKSNKGFLFQAKTDEAFVIKILGELLAQRLKFAPFKVTPDGIFLLKMDPKKQQLIEIALEKTNFSPYKCSKPINFSVNTTYFYKMLKCIKKKDGLRLFIHEDDPHNLGICIEQKGEGNKVNTFLKITMTHPEDIQKPEGYDPPIIIQSKQFQKMKNLHSISETMTITSKLNYIKFFCDGGELYSRELVIGEENDEDNAHIKNVYKQTFNTQHITGLAKCAGQSYNVQVFVHEDLGLKIKMKAGSLGEITVYIKSKELIQDEEEERIVQDGEISDLAKNIQLRDEDSEDDENKKQKVPVKKQTKKTK</sequence>
<feature type="domain" description="Proliferating cell nuclear antigen PCNA C-terminal" evidence="5">
    <location>
        <begin position="145"/>
        <end position="259"/>
    </location>
</feature>
<dbReference type="GO" id="GO:0006272">
    <property type="term" value="P:leading strand elongation"/>
    <property type="evidence" value="ECO:0007669"/>
    <property type="project" value="TreeGrafter"/>
</dbReference>
<dbReference type="Gene3D" id="3.70.10.10">
    <property type="match status" value="1"/>
</dbReference>
<reference evidence="6" key="1">
    <citation type="journal article" date="2020" name="Nature">
        <title>Giant virus diversity and host interactions through global metagenomics.</title>
        <authorList>
            <person name="Schulz F."/>
            <person name="Roux S."/>
            <person name="Paez-Espino D."/>
            <person name="Jungbluth S."/>
            <person name="Walsh D.A."/>
            <person name="Denef V.J."/>
            <person name="McMahon K.D."/>
            <person name="Konstantinidis K.T."/>
            <person name="Eloe-Fadrosh E.A."/>
            <person name="Kyrpides N.C."/>
            <person name="Woyke T."/>
        </authorList>
    </citation>
    <scope>NUCLEOTIDE SEQUENCE</scope>
    <source>
        <strain evidence="6">GVMAG-M-3300023174-207</strain>
    </source>
</reference>
<evidence type="ECO:0000256" key="3">
    <source>
        <dbReference type="SAM" id="MobiDB-lite"/>
    </source>
</evidence>
<dbReference type="Pfam" id="PF02747">
    <property type="entry name" value="PCNA_C"/>
    <property type="match status" value="1"/>
</dbReference>
<dbReference type="AlphaFoldDB" id="A0A6C0DKV6"/>
<evidence type="ECO:0000256" key="2">
    <source>
        <dbReference type="ARBA" id="ARBA00023125"/>
    </source>
</evidence>
<protein>
    <recommendedName>
        <fullName evidence="7">Proliferating cell nuclear antigen PCNA N-terminal domain-containing protein</fullName>
    </recommendedName>
</protein>
<dbReference type="InterPro" id="IPR000730">
    <property type="entry name" value="Pr_cel_nuc_antig"/>
</dbReference>
<evidence type="ECO:0000259" key="5">
    <source>
        <dbReference type="Pfam" id="PF02747"/>
    </source>
</evidence>
<dbReference type="SUPFAM" id="SSF55979">
    <property type="entry name" value="DNA clamp"/>
    <property type="match status" value="2"/>
</dbReference>
<dbReference type="EMBL" id="MN739627">
    <property type="protein sequence ID" value="QHT16860.1"/>
    <property type="molecule type" value="Genomic_DNA"/>
</dbReference>
<dbReference type="InterPro" id="IPR022648">
    <property type="entry name" value="Pr_cel_nuc_antig_N"/>
</dbReference>
<accession>A0A6C0DKV6</accession>